<evidence type="ECO:0000313" key="2">
    <source>
        <dbReference type="Proteomes" id="UP000220752"/>
    </source>
</evidence>
<evidence type="ECO:0000313" key="1">
    <source>
        <dbReference type="EMBL" id="PDX59846.1"/>
    </source>
</evidence>
<gene>
    <name evidence="1" type="ORF">CGS46_00515</name>
</gene>
<comment type="caution">
    <text evidence="1">The sequence shown here is derived from an EMBL/GenBank/DDBJ whole genome shotgun (WGS) entry which is preliminary data.</text>
</comment>
<dbReference type="AlphaFoldDB" id="A0A2A6ZES3"/>
<protein>
    <submittedName>
        <fullName evidence="1">Uncharacterized protein</fullName>
    </submittedName>
</protein>
<accession>A0A2A6ZES3</accession>
<dbReference type="EMBL" id="NMTQ01000009">
    <property type="protein sequence ID" value="PDX59846.1"/>
    <property type="molecule type" value="Genomic_DNA"/>
</dbReference>
<name>A0A2A6ZES3_9FIRM</name>
<dbReference type="Proteomes" id="UP000220752">
    <property type="component" value="Unassembled WGS sequence"/>
</dbReference>
<sequence length="93" mass="9843">MDGGLGLTITGMRNVTITGSNAKGSMLVWNTAGRPEPAGAPAFADVTDPDMAKAAQWCTEQGTMAAKGDRFEPEGWTPKFKVIEVWNKAFPAA</sequence>
<keyword evidence="2" id="KW-1185">Reference proteome</keyword>
<proteinExistence type="predicted"/>
<reference evidence="1 2" key="1">
    <citation type="journal article" date="2017" name="Front. Microbiol.">
        <title>New Insights into the Diversity of the Genus Faecalibacterium.</title>
        <authorList>
            <person name="Benevides L."/>
            <person name="Burman S."/>
            <person name="Martin R."/>
            <person name="Robert V."/>
            <person name="Thomas M."/>
            <person name="Miquel S."/>
            <person name="Chain F."/>
            <person name="Sokol H."/>
            <person name="Bermudez-Humaran L.G."/>
            <person name="Morrison M."/>
            <person name="Langella P."/>
            <person name="Azevedo V.A."/>
            <person name="Chatel J.M."/>
            <person name="Soares S."/>
        </authorList>
    </citation>
    <scope>NUCLEOTIDE SEQUENCE [LARGE SCALE GENOMIC DNA]</scope>
    <source>
        <strain evidence="2">CNCM I-4540</strain>
    </source>
</reference>
<organism evidence="1 2">
    <name type="scientific">Faecalibacterium langellae</name>
    <dbReference type="NCBI Taxonomy" id="3435293"/>
    <lineage>
        <taxon>Bacteria</taxon>
        <taxon>Bacillati</taxon>
        <taxon>Bacillota</taxon>
        <taxon>Clostridia</taxon>
        <taxon>Eubacteriales</taxon>
        <taxon>Oscillospiraceae</taxon>
        <taxon>Faecalibacterium</taxon>
    </lineage>
</organism>